<proteinExistence type="predicted"/>
<evidence type="ECO:0000313" key="2">
    <source>
        <dbReference type="EMBL" id="RFC63661.1"/>
    </source>
</evidence>
<dbReference type="AlphaFoldDB" id="A0A371X353"/>
<accession>A0A371X353</accession>
<organism evidence="2 3">
    <name type="scientific">Fulvimarina endophytica</name>
    <dbReference type="NCBI Taxonomy" id="2293836"/>
    <lineage>
        <taxon>Bacteria</taxon>
        <taxon>Pseudomonadati</taxon>
        <taxon>Pseudomonadota</taxon>
        <taxon>Alphaproteobacteria</taxon>
        <taxon>Hyphomicrobiales</taxon>
        <taxon>Aurantimonadaceae</taxon>
        <taxon>Fulvimarina</taxon>
    </lineage>
</organism>
<dbReference type="Proteomes" id="UP000264310">
    <property type="component" value="Unassembled WGS sequence"/>
</dbReference>
<gene>
    <name evidence="2" type="ORF">DYI37_11705</name>
</gene>
<evidence type="ECO:0000256" key="1">
    <source>
        <dbReference type="SAM" id="MobiDB-lite"/>
    </source>
</evidence>
<comment type="caution">
    <text evidence="2">The sequence shown here is derived from an EMBL/GenBank/DDBJ whole genome shotgun (WGS) entry which is preliminary data.</text>
</comment>
<feature type="compositionally biased region" description="Basic residues" evidence="1">
    <location>
        <begin position="1"/>
        <end position="15"/>
    </location>
</feature>
<keyword evidence="3" id="KW-1185">Reference proteome</keyword>
<sequence>MRSRRRLSPRRRPRLRPSVPRPCGLPPCGGRPDRPRKSRRPVAAATGRSGGNLDHRTASGWLQPARSTVSPYSAALVDNQCQKLSA</sequence>
<reference evidence="2 3" key="1">
    <citation type="submission" date="2018-08" db="EMBL/GenBank/DDBJ databases">
        <title>Fulvimarina sp. 85, whole genome shotgun sequence.</title>
        <authorList>
            <person name="Tuo L."/>
        </authorList>
    </citation>
    <scope>NUCLEOTIDE SEQUENCE [LARGE SCALE GENOMIC DNA]</scope>
    <source>
        <strain evidence="2 3">85</strain>
    </source>
</reference>
<evidence type="ECO:0000313" key="3">
    <source>
        <dbReference type="Proteomes" id="UP000264310"/>
    </source>
</evidence>
<name>A0A371X353_9HYPH</name>
<feature type="region of interest" description="Disordered" evidence="1">
    <location>
        <begin position="1"/>
        <end position="69"/>
    </location>
</feature>
<dbReference type="EMBL" id="QURL01000004">
    <property type="protein sequence ID" value="RFC63661.1"/>
    <property type="molecule type" value="Genomic_DNA"/>
</dbReference>
<protein>
    <submittedName>
        <fullName evidence="2">Uncharacterized protein</fullName>
    </submittedName>
</protein>